<feature type="transmembrane region" description="Helical" evidence="1">
    <location>
        <begin position="130"/>
        <end position="148"/>
    </location>
</feature>
<dbReference type="InterPro" id="IPR021878">
    <property type="entry name" value="TgpA_N"/>
</dbReference>
<name>A0ABV7ATE9_9GAMM</name>
<dbReference type="Pfam" id="PF01841">
    <property type="entry name" value="Transglut_core"/>
    <property type="match status" value="1"/>
</dbReference>
<feature type="transmembrane region" description="Helical" evidence="1">
    <location>
        <begin position="550"/>
        <end position="571"/>
    </location>
</feature>
<gene>
    <name evidence="3" type="ORF">ACFOJE_08870</name>
</gene>
<evidence type="ECO:0000313" key="4">
    <source>
        <dbReference type="Proteomes" id="UP001595457"/>
    </source>
</evidence>
<dbReference type="InterPro" id="IPR052901">
    <property type="entry name" value="Bact_TGase-like"/>
</dbReference>
<dbReference type="Proteomes" id="UP001595457">
    <property type="component" value="Unassembled WGS sequence"/>
</dbReference>
<proteinExistence type="predicted"/>
<dbReference type="EMBL" id="JBHRSJ010000016">
    <property type="protein sequence ID" value="MFC2972318.1"/>
    <property type="molecule type" value="Genomic_DNA"/>
</dbReference>
<evidence type="ECO:0000259" key="2">
    <source>
        <dbReference type="SMART" id="SM00460"/>
    </source>
</evidence>
<dbReference type="Pfam" id="PF13559">
    <property type="entry name" value="DUF4129"/>
    <property type="match status" value="1"/>
</dbReference>
<feature type="transmembrane region" description="Helical" evidence="1">
    <location>
        <begin position="59"/>
        <end position="77"/>
    </location>
</feature>
<sequence length="665" mass="75536">MSAAAQMIPRVGLTWLLIAQLLVILPHLGHLPLWVSGLWLGCAAWRVQIFRMRAPFPGAWVKILLMLACGVGVYLSRGGLVELEAGVVLLIAAFALKLVEMRTRRDALVVIFLGLFAVVTSYLFEDGMLAALYSLLPVTALLAALIGLQQSGLAARPRDTLRLAGSLLLQALPLMALLFVFFPRIDPLWSMSASRESDVTGLSDSMTPGEMAELSRSGTLAFRVSFDGPIPERDQLYWRVLTLEHFDGRRWSQPEDARLPVTPAWQKLGEPLGYSIVMQPNERPWLYALDVAESSLEDARLMADFRLQRRYPVSQSLLYRVTSWPAALREPEAAVSSLRRALQLPRDVNPRTRTWAAELRRLYPEPELLVQRLLEHFNREPYRYTLKPPAVGQDSIDDFLFATRAGFCAHFAGATTFVLRAAGIPARVVAGYQGGELNPAGNYLLVHQFDAHAWVEYWRPQYGWVRIDPTFQVAPQRIEQGLEQAVAEERSFLEEAPMSLMRYRGIGWLNRIRLGWDDLNYGWQRWVLGYQGEQQLLMLRYWFAGLDLRVLGGAVVLFGGLLFGLVALLLFKPWQRERDPLERLFRRFERLLARRGALRSPGEGARTFAERAARQLPAQARAILRFLELFEAQRYGGQRWAPSELVHALRSLRRAFPWRPWGARS</sequence>
<dbReference type="PANTHER" id="PTHR42736:SF1">
    <property type="entry name" value="PROTEIN-GLUTAMINE GAMMA-GLUTAMYLTRANSFERASE"/>
    <property type="match status" value="1"/>
</dbReference>
<dbReference type="InterPro" id="IPR038765">
    <property type="entry name" value="Papain-like_cys_pep_sf"/>
</dbReference>
<reference evidence="4" key="1">
    <citation type="journal article" date="2019" name="Int. J. Syst. Evol. Microbiol.">
        <title>The Global Catalogue of Microorganisms (GCM) 10K type strain sequencing project: providing services to taxonomists for standard genome sequencing and annotation.</title>
        <authorList>
            <consortium name="The Broad Institute Genomics Platform"/>
            <consortium name="The Broad Institute Genome Sequencing Center for Infectious Disease"/>
            <person name="Wu L."/>
            <person name="Ma J."/>
        </authorList>
    </citation>
    <scope>NUCLEOTIDE SEQUENCE [LARGE SCALE GENOMIC DNA]</scope>
    <source>
        <strain evidence="4">KCTC 62195</strain>
    </source>
</reference>
<keyword evidence="4" id="KW-1185">Reference proteome</keyword>
<dbReference type="SUPFAM" id="SSF54001">
    <property type="entry name" value="Cysteine proteinases"/>
    <property type="match status" value="1"/>
</dbReference>
<feature type="transmembrane region" description="Helical" evidence="1">
    <location>
        <begin position="106"/>
        <end position="124"/>
    </location>
</feature>
<keyword evidence="1" id="KW-0472">Membrane</keyword>
<feature type="domain" description="Transglutaminase-like" evidence="2">
    <location>
        <begin position="400"/>
        <end position="471"/>
    </location>
</feature>
<dbReference type="Pfam" id="PF11992">
    <property type="entry name" value="TgpA_N"/>
    <property type="match status" value="1"/>
</dbReference>
<organism evidence="3 4">
    <name type="scientific">Azotobacter bryophylli</name>
    <dbReference type="NCBI Taxonomy" id="1986537"/>
    <lineage>
        <taxon>Bacteria</taxon>
        <taxon>Pseudomonadati</taxon>
        <taxon>Pseudomonadota</taxon>
        <taxon>Gammaproteobacteria</taxon>
        <taxon>Pseudomonadales</taxon>
        <taxon>Pseudomonadaceae</taxon>
        <taxon>Azotobacter</taxon>
    </lineage>
</organism>
<keyword evidence="1" id="KW-1133">Transmembrane helix</keyword>
<keyword evidence="1" id="KW-0812">Transmembrane</keyword>
<dbReference type="PANTHER" id="PTHR42736">
    <property type="entry name" value="PROTEIN-GLUTAMINE GAMMA-GLUTAMYLTRANSFERASE"/>
    <property type="match status" value="1"/>
</dbReference>
<evidence type="ECO:0000313" key="3">
    <source>
        <dbReference type="EMBL" id="MFC2972318.1"/>
    </source>
</evidence>
<dbReference type="SMART" id="SM00460">
    <property type="entry name" value="TGc"/>
    <property type="match status" value="1"/>
</dbReference>
<evidence type="ECO:0000256" key="1">
    <source>
        <dbReference type="SAM" id="Phobius"/>
    </source>
</evidence>
<dbReference type="InterPro" id="IPR025403">
    <property type="entry name" value="TgpA-like_C"/>
</dbReference>
<feature type="transmembrane region" description="Helical" evidence="1">
    <location>
        <begin position="7"/>
        <end position="25"/>
    </location>
</feature>
<dbReference type="InterPro" id="IPR002931">
    <property type="entry name" value="Transglutaminase-like"/>
</dbReference>
<accession>A0ABV7ATE9</accession>
<dbReference type="RefSeq" id="WP_377813960.1">
    <property type="nucleotide sequence ID" value="NZ_JBHRSJ010000016.1"/>
</dbReference>
<comment type="caution">
    <text evidence="3">The sequence shown here is derived from an EMBL/GenBank/DDBJ whole genome shotgun (WGS) entry which is preliminary data.</text>
</comment>
<feature type="transmembrane region" description="Helical" evidence="1">
    <location>
        <begin position="160"/>
        <end position="182"/>
    </location>
</feature>
<protein>
    <submittedName>
        <fullName evidence="3">DUF3488 and DUF4129 domain-containing transglutaminase family protein</fullName>
    </submittedName>
</protein>
<dbReference type="Gene3D" id="3.10.620.30">
    <property type="match status" value="1"/>
</dbReference>